<accession>A0A4Q9Q3D4</accession>
<dbReference type="AlphaFoldDB" id="A0A4Q9Q3D4"/>
<dbReference type="EMBL" id="ML145096">
    <property type="protein sequence ID" value="TBU61787.1"/>
    <property type="molecule type" value="Genomic_DNA"/>
</dbReference>
<evidence type="ECO:0000256" key="1">
    <source>
        <dbReference type="SAM" id="SignalP"/>
    </source>
</evidence>
<evidence type="ECO:0000313" key="3">
    <source>
        <dbReference type="Proteomes" id="UP000292082"/>
    </source>
</evidence>
<reference evidence="2 3" key="1">
    <citation type="submission" date="2019-01" db="EMBL/GenBank/DDBJ databases">
        <title>Draft genome sequences of three monokaryotic isolates of the white-rot basidiomycete fungus Dichomitus squalens.</title>
        <authorList>
            <consortium name="DOE Joint Genome Institute"/>
            <person name="Lopez S.C."/>
            <person name="Andreopoulos B."/>
            <person name="Pangilinan J."/>
            <person name="Lipzen A."/>
            <person name="Riley R."/>
            <person name="Ahrendt S."/>
            <person name="Ng V."/>
            <person name="Barry K."/>
            <person name="Daum C."/>
            <person name="Grigoriev I.V."/>
            <person name="Hilden K.S."/>
            <person name="Makela M.R."/>
            <person name="de Vries R.P."/>
        </authorList>
    </citation>
    <scope>NUCLEOTIDE SEQUENCE [LARGE SCALE GENOMIC DNA]</scope>
    <source>
        <strain evidence="2 3">CBS 464.89</strain>
    </source>
</reference>
<organism evidence="2 3">
    <name type="scientific">Dichomitus squalens</name>
    <dbReference type="NCBI Taxonomy" id="114155"/>
    <lineage>
        <taxon>Eukaryota</taxon>
        <taxon>Fungi</taxon>
        <taxon>Dikarya</taxon>
        <taxon>Basidiomycota</taxon>
        <taxon>Agaricomycotina</taxon>
        <taxon>Agaricomycetes</taxon>
        <taxon>Polyporales</taxon>
        <taxon>Polyporaceae</taxon>
        <taxon>Dichomitus</taxon>
    </lineage>
</organism>
<feature type="signal peptide" evidence="1">
    <location>
        <begin position="1"/>
        <end position="16"/>
    </location>
</feature>
<feature type="chain" id="PRO_5020880797" evidence="1">
    <location>
        <begin position="17"/>
        <end position="109"/>
    </location>
</feature>
<sequence length="109" mass="11969">MVMLFLNCLQLGFTLAAIGPTRKVLNVSEVTIFSEPITSVLITRFLFDLQLVNRRAVLDQDSDSPPYTDMVATSSTLRFGSFIDSLGSTISSIDGERHEDSSLPVDPTQ</sequence>
<keyword evidence="1" id="KW-0732">Signal</keyword>
<protein>
    <submittedName>
        <fullName evidence="2">Uncharacterized protein</fullName>
    </submittedName>
</protein>
<name>A0A4Q9Q3D4_9APHY</name>
<evidence type="ECO:0000313" key="2">
    <source>
        <dbReference type="EMBL" id="TBU61787.1"/>
    </source>
</evidence>
<gene>
    <name evidence="2" type="ORF">BD310DRAFT_145942</name>
</gene>
<proteinExistence type="predicted"/>
<keyword evidence="3" id="KW-1185">Reference proteome</keyword>
<dbReference type="Proteomes" id="UP000292082">
    <property type="component" value="Unassembled WGS sequence"/>
</dbReference>